<keyword evidence="5" id="KW-1185">Reference proteome</keyword>
<evidence type="ECO:0000256" key="1">
    <source>
        <dbReference type="ARBA" id="ARBA00011353"/>
    </source>
</evidence>
<dbReference type="InterPro" id="IPR016197">
    <property type="entry name" value="Chromo-like_dom_sf"/>
</dbReference>
<feature type="region of interest" description="Disordered" evidence="2">
    <location>
        <begin position="194"/>
        <end position="216"/>
    </location>
</feature>
<comment type="caution">
    <text evidence="4">The sequence shown here is derived from an EMBL/GenBank/DDBJ whole genome shotgun (WGS) entry which is preliminary data.</text>
</comment>
<evidence type="ECO:0000313" key="5">
    <source>
        <dbReference type="Proteomes" id="UP000237438"/>
    </source>
</evidence>
<accession>A0A2S4PJ20</accession>
<feature type="non-terminal residue" evidence="4">
    <location>
        <position position="291"/>
    </location>
</feature>
<evidence type="ECO:0000256" key="2">
    <source>
        <dbReference type="SAM" id="MobiDB-lite"/>
    </source>
</evidence>
<organism evidence="4 5">
    <name type="scientific">Erysiphe pulchra</name>
    <dbReference type="NCBI Taxonomy" id="225359"/>
    <lineage>
        <taxon>Eukaryota</taxon>
        <taxon>Fungi</taxon>
        <taxon>Dikarya</taxon>
        <taxon>Ascomycota</taxon>
        <taxon>Pezizomycotina</taxon>
        <taxon>Leotiomycetes</taxon>
        <taxon>Erysiphales</taxon>
        <taxon>Erysiphaceae</taxon>
        <taxon>Erysiphe</taxon>
    </lineage>
</organism>
<reference evidence="4 5" key="1">
    <citation type="submission" date="2017-10" db="EMBL/GenBank/DDBJ databases">
        <title>Development of genomic resources for the powdery mildew, Erysiphe pulchra.</title>
        <authorList>
            <person name="Wadl P.A."/>
            <person name="Mack B.M."/>
            <person name="Moore G."/>
            <person name="Beltz S.B."/>
        </authorList>
    </citation>
    <scope>NUCLEOTIDE SEQUENCE [LARGE SCALE GENOMIC DNA]</scope>
    <source>
        <strain evidence="4">Cflorida</strain>
    </source>
</reference>
<dbReference type="OrthoDB" id="3366231at2759"/>
<comment type="subunit">
    <text evidence="1">Component of the NuA4 histone acetyltransferase complex.</text>
</comment>
<gene>
    <name evidence="4" type="ORF">EPUL_006383</name>
</gene>
<dbReference type="Proteomes" id="UP000237438">
    <property type="component" value="Unassembled WGS sequence"/>
</dbReference>
<dbReference type="SUPFAM" id="SSF52540">
    <property type="entry name" value="P-loop containing nucleoside triphosphate hydrolases"/>
    <property type="match status" value="1"/>
</dbReference>
<dbReference type="EMBL" id="PEDP01004942">
    <property type="protein sequence ID" value="POS82018.1"/>
    <property type="molecule type" value="Genomic_DNA"/>
</dbReference>
<dbReference type="PANTHER" id="PTHR10492">
    <property type="match status" value="1"/>
</dbReference>
<dbReference type="Pfam" id="PF21530">
    <property type="entry name" value="Pif1_2B_dom"/>
    <property type="match status" value="1"/>
</dbReference>
<name>A0A2S4PJ20_9PEZI</name>
<dbReference type="PANTHER" id="PTHR10492:SF95">
    <property type="entry name" value="HELITRON HELICASE-LIKE DOMAIN-CONTAINING PROTEIN"/>
    <property type="match status" value="1"/>
</dbReference>
<dbReference type="InterPro" id="IPR049163">
    <property type="entry name" value="Pif1-like_2B_dom"/>
</dbReference>
<protein>
    <recommendedName>
        <fullName evidence="3">Chromo domain-containing protein</fullName>
    </recommendedName>
</protein>
<proteinExistence type="predicted"/>
<dbReference type="STRING" id="225359.A0A2S4PJ20"/>
<dbReference type="Gene3D" id="2.40.50.40">
    <property type="match status" value="1"/>
</dbReference>
<dbReference type="AlphaFoldDB" id="A0A2S4PJ20"/>
<dbReference type="GO" id="GO:0006338">
    <property type="term" value="P:chromatin remodeling"/>
    <property type="evidence" value="ECO:0007669"/>
    <property type="project" value="UniProtKB-ARBA"/>
</dbReference>
<sequence>MRVVESEVNQQFAEWLYQLSYTRSQHGLLDLPDWIQTTDDRQFFRQFIYPGHIIQFPNASFFLKRAILTSRNDGVDVFNREITDLTNSESHDYFALDTAQNDRSIELTDYTSEFLQAISGKGIPLGKLSLRVGMPIMLLRNYYPKQGLCNGCRLIVTRLFNHCIKAKIMSQDPRYNGREHIITRITLSTKLLKRDPQNPLPSQLSEDTQPPPIINTDGEQEKVVEKILRAEKRKRGRGFRRDVLVKWVQFKEPNWEPRESLEDTQALDFFENKFGAGDDVGEAIGARTGRI</sequence>
<dbReference type="InterPro" id="IPR000953">
    <property type="entry name" value="Chromo/chromo_shadow_dom"/>
</dbReference>
<evidence type="ECO:0000313" key="4">
    <source>
        <dbReference type="EMBL" id="POS82018.1"/>
    </source>
</evidence>
<dbReference type="SUPFAM" id="SSF54160">
    <property type="entry name" value="Chromo domain-like"/>
    <property type="match status" value="1"/>
</dbReference>
<feature type="domain" description="Chromo" evidence="3">
    <location>
        <begin position="222"/>
        <end position="273"/>
    </location>
</feature>
<dbReference type="PROSITE" id="PS50013">
    <property type="entry name" value="CHROMO_2"/>
    <property type="match status" value="1"/>
</dbReference>
<evidence type="ECO:0000259" key="3">
    <source>
        <dbReference type="PROSITE" id="PS50013"/>
    </source>
</evidence>
<dbReference type="InterPro" id="IPR027417">
    <property type="entry name" value="P-loop_NTPase"/>
</dbReference>